<evidence type="ECO:0000256" key="3">
    <source>
        <dbReference type="ARBA" id="ARBA00024226"/>
    </source>
</evidence>
<dbReference type="RefSeq" id="XP_040736737.1">
    <property type="nucleotide sequence ID" value="XM_040881018.1"/>
</dbReference>
<organism evidence="8 9">
    <name type="scientific">Talaromyces amestolkiae</name>
    <dbReference type="NCBI Taxonomy" id="1196081"/>
    <lineage>
        <taxon>Eukaryota</taxon>
        <taxon>Fungi</taxon>
        <taxon>Dikarya</taxon>
        <taxon>Ascomycota</taxon>
        <taxon>Pezizomycotina</taxon>
        <taxon>Eurotiomycetes</taxon>
        <taxon>Eurotiomycetidae</taxon>
        <taxon>Eurotiales</taxon>
        <taxon>Trichocomaceae</taxon>
        <taxon>Talaromyces</taxon>
        <taxon>Talaromyces sect. Talaromyces</taxon>
    </lineage>
</organism>
<gene>
    <name evidence="8" type="ORF">BHQ10_008235</name>
</gene>
<dbReference type="InterPro" id="IPR016162">
    <property type="entry name" value="Ald_DH_N"/>
</dbReference>
<dbReference type="InterPro" id="IPR029510">
    <property type="entry name" value="Ald_DH_CS_GLU"/>
</dbReference>
<proteinExistence type="inferred from homology"/>
<keyword evidence="2 6" id="KW-0560">Oxidoreductase</keyword>
<evidence type="ECO:0000313" key="8">
    <source>
        <dbReference type="EMBL" id="RAO72223.1"/>
    </source>
</evidence>
<dbReference type="InterPro" id="IPR015590">
    <property type="entry name" value="Aldehyde_DH_dom"/>
</dbReference>
<keyword evidence="9" id="KW-1185">Reference proteome</keyword>
<dbReference type="Gene3D" id="3.40.309.10">
    <property type="entry name" value="Aldehyde Dehydrogenase, Chain A, domain 2"/>
    <property type="match status" value="1"/>
</dbReference>
<evidence type="ECO:0000313" key="9">
    <source>
        <dbReference type="Proteomes" id="UP000249363"/>
    </source>
</evidence>
<dbReference type="FunFam" id="3.40.309.10:FF:000012">
    <property type="entry name" value="Betaine aldehyde dehydrogenase"/>
    <property type="match status" value="1"/>
</dbReference>
<evidence type="ECO:0000256" key="4">
    <source>
        <dbReference type="ARBA" id="ARBA00049194"/>
    </source>
</evidence>
<sequence length="487" mass="52723">MGSTALSDIETRLFINNEFVPAKSGKTFQLINPATEEPSVQVSEAGKEDVDAAVQYAKGAWEEWFAKDASDRSAALVKLGELIVANTAKFAELEAISMGTPSAFYHMQTSIASKLLNYFAGIAGDVHGDTSLMSKDHLNFTLKQPYGVVAAIIPWNVPILMALNKIAPAVAAGNAIIMKSSEKAPLTSILLAQLIKETGLFPPGVVQILSGARESGEALASHMEIRKIAFTGSWRTGQAVKCMAANSNMKACTLELGGKAPIILFEDGNVEKAARECAISIAFNSGQTCTSAARLYVQESVLEPFLAVFRPTFEGFLTNHGDPLDPKVTHGPQADKLQYESVLRFIEAGKNSTAQMLTGGKRKGDKGYFIEPTIFLNPPDDNDVVTKEIFGPVITIFTFKTEEEAITRANATEYGLFSSVFTRDIFRALRIAKKYESGTVTINCTSHYQAVDMAFGGVKGSGDGREYGRWGLDSWLEIKSVLIDLTE</sequence>
<dbReference type="AlphaFoldDB" id="A0A364L8X3"/>
<accession>A0A364L8X3</accession>
<protein>
    <recommendedName>
        <fullName evidence="3">aldehyde dehydrogenase (NAD(+))</fullName>
        <ecNumber evidence="3">1.2.1.3</ecNumber>
    </recommendedName>
</protein>
<dbReference type="OrthoDB" id="4226096at2759"/>
<dbReference type="GeneID" id="63797449"/>
<dbReference type="Gene3D" id="3.40.605.10">
    <property type="entry name" value="Aldehyde Dehydrogenase, Chain A, domain 1"/>
    <property type="match status" value="1"/>
</dbReference>
<dbReference type="Proteomes" id="UP000249363">
    <property type="component" value="Unassembled WGS sequence"/>
</dbReference>
<comment type="caution">
    <text evidence="8">The sequence shown here is derived from an EMBL/GenBank/DDBJ whole genome shotgun (WGS) entry which is preliminary data.</text>
</comment>
<comment type="similarity">
    <text evidence="1 6">Belongs to the aldehyde dehydrogenase family.</text>
</comment>
<dbReference type="GO" id="GO:0004029">
    <property type="term" value="F:aldehyde dehydrogenase (NAD+) activity"/>
    <property type="evidence" value="ECO:0007669"/>
    <property type="project" value="UniProtKB-EC"/>
</dbReference>
<dbReference type="Pfam" id="PF00171">
    <property type="entry name" value="Aldedh"/>
    <property type="match status" value="1"/>
</dbReference>
<evidence type="ECO:0000256" key="5">
    <source>
        <dbReference type="PROSITE-ProRule" id="PRU10007"/>
    </source>
</evidence>
<dbReference type="EMBL" id="MIKG01000018">
    <property type="protein sequence ID" value="RAO72223.1"/>
    <property type="molecule type" value="Genomic_DNA"/>
</dbReference>
<comment type="catalytic activity">
    <reaction evidence="4">
        <text>an aldehyde + NAD(+) + H2O = a carboxylate + NADH + 2 H(+)</text>
        <dbReference type="Rhea" id="RHEA:16185"/>
        <dbReference type="ChEBI" id="CHEBI:15377"/>
        <dbReference type="ChEBI" id="CHEBI:15378"/>
        <dbReference type="ChEBI" id="CHEBI:17478"/>
        <dbReference type="ChEBI" id="CHEBI:29067"/>
        <dbReference type="ChEBI" id="CHEBI:57540"/>
        <dbReference type="ChEBI" id="CHEBI:57945"/>
        <dbReference type="EC" id="1.2.1.3"/>
    </reaction>
</comment>
<evidence type="ECO:0000256" key="6">
    <source>
        <dbReference type="RuleBase" id="RU003345"/>
    </source>
</evidence>
<evidence type="ECO:0000256" key="2">
    <source>
        <dbReference type="ARBA" id="ARBA00023002"/>
    </source>
</evidence>
<dbReference type="InterPro" id="IPR016161">
    <property type="entry name" value="Ald_DH/histidinol_DH"/>
</dbReference>
<evidence type="ECO:0000259" key="7">
    <source>
        <dbReference type="Pfam" id="PF00171"/>
    </source>
</evidence>
<feature type="domain" description="Aldehyde dehydrogenase" evidence="7">
    <location>
        <begin position="19"/>
        <end position="481"/>
    </location>
</feature>
<dbReference type="FunFam" id="3.40.605.10:FF:000007">
    <property type="entry name" value="NAD/NADP-dependent betaine aldehyde dehydrogenase"/>
    <property type="match status" value="1"/>
</dbReference>
<dbReference type="PROSITE" id="PS00687">
    <property type="entry name" value="ALDEHYDE_DEHYDR_GLU"/>
    <property type="match status" value="1"/>
</dbReference>
<feature type="active site" evidence="5">
    <location>
        <position position="255"/>
    </location>
</feature>
<dbReference type="STRING" id="1196081.A0A364L8X3"/>
<reference evidence="8 9" key="1">
    <citation type="journal article" date="2017" name="Biotechnol. Biofuels">
        <title>Differential beta-glucosidase expression as a function of carbon source availability in Talaromyces amestolkiae: a genomic and proteomic approach.</title>
        <authorList>
            <person name="de Eugenio L.I."/>
            <person name="Mendez-Liter J.A."/>
            <person name="Nieto-Dominguez M."/>
            <person name="Alonso L."/>
            <person name="Gil-Munoz J."/>
            <person name="Barriuso J."/>
            <person name="Prieto A."/>
            <person name="Martinez M.J."/>
        </authorList>
    </citation>
    <scope>NUCLEOTIDE SEQUENCE [LARGE SCALE GENOMIC DNA]</scope>
    <source>
        <strain evidence="8 9">CIB</strain>
    </source>
</reference>
<dbReference type="PANTHER" id="PTHR11699">
    <property type="entry name" value="ALDEHYDE DEHYDROGENASE-RELATED"/>
    <property type="match status" value="1"/>
</dbReference>
<dbReference type="InterPro" id="IPR016163">
    <property type="entry name" value="Ald_DH_C"/>
</dbReference>
<dbReference type="EC" id="1.2.1.3" evidence="3"/>
<evidence type="ECO:0000256" key="1">
    <source>
        <dbReference type="ARBA" id="ARBA00009986"/>
    </source>
</evidence>
<name>A0A364L8X3_TALAM</name>
<dbReference type="SUPFAM" id="SSF53720">
    <property type="entry name" value="ALDH-like"/>
    <property type="match status" value="1"/>
</dbReference>